<organism evidence="1 2">
    <name type="scientific">Thalassospira xiamenensis</name>
    <dbReference type="NCBI Taxonomy" id="220697"/>
    <lineage>
        <taxon>Bacteria</taxon>
        <taxon>Pseudomonadati</taxon>
        <taxon>Pseudomonadota</taxon>
        <taxon>Alphaproteobacteria</taxon>
        <taxon>Rhodospirillales</taxon>
        <taxon>Thalassospiraceae</taxon>
        <taxon>Thalassospira</taxon>
    </lineage>
</organism>
<sequence>MLARWRTAFRSPKTFVAGMLASVLWVGSGMPASAHPHVWIDADAQMIFEDDKITAIRLHWVFDDLFSLTLIDQFDKNHDLRFFDEENTDVHDNAFALLSEVSWLTHLRRNEELVTFAGATDFKADITDDRRVSYDFTLTLKEPLDPIKDAVALSVYDAEFYIDVAFTQVDPILFKGNRHLKCHYEMSEDEKNRIYFDLVSPIRADLACQNEVADAGSDHGLSAGDFVSAEQSGRSTSQ</sequence>
<evidence type="ECO:0000313" key="1">
    <source>
        <dbReference type="EMBL" id="SOB94616.1"/>
    </source>
</evidence>
<dbReference type="EMBL" id="OBMM01000001">
    <property type="protein sequence ID" value="SOB94616.1"/>
    <property type="molecule type" value="Genomic_DNA"/>
</dbReference>
<evidence type="ECO:0000313" key="2">
    <source>
        <dbReference type="Proteomes" id="UP000219068"/>
    </source>
</evidence>
<reference evidence="1 2" key="1">
    <citation type="submission" date="2017-08" db="EMBL/GenBank/DDBJ databases">
        <authorList>
            <person name="de Groot N.N."/>
        </authorList>
    </citation>
    <scope>NUCLEOTIDE SEQUENCE [LARGE SCALE GENOMIC DNA]</scope>
    <source>
        <strain evidence="1 2">USBA 78</strain>
    </source>
</reference>
<dbReference type="AlphaFoldDB" id="A0A285RKF2"/>
<dbReference type="Pfam" id="PF06226">
    <property type="entry name" value="DUF1007"/>
    <property type="match status" value="1"/>
</dbReference>
<accession>A0A285RKF2</accession>
<dbReference type="Proteomes" id="UP000219068">
    <property type="component" value="Unassembled WGS sequence"/>
</dbReference>
<proteinExistence type="predicted"/>
<dbReference type="InterPro" id="IPR010412">
    <property type="entry name" value="DUF1007"/>
</dbReference>
<protein>
    <submittedName>
        <fullName evidence="1">ABC-type uncharacterized transport system, substrate-binding protein</fullName>
    </submittedName>
</protein>
<gene>
    <name evidence="1" type="ORF">SAMN05428964_1011137</name>
</gene>
<name>A0A285RKF2_9PROT</name>